<dbReference type="GeneID" id="19142819"/>
<accession>W6XZ07</accession>
<dbReference type="AlphaFoldDB" id="W6XZ07"/>
<gene>
    <name evidence="2" type="ORF">COCCADRAFT_103646</name>
</gene>
<evidence type="ECO:0000313" key="2">
    <source>
        <dbReference type="EMBL" id="EUC30550.1"/>
    </source>
</evidence>
<evidence type="ECO:0000313" key="3">
    <source>
        <dbReference type="Proteomes" id="UP000053841"/>
    </source>
</evidence>
<dbReference type="KEGG" id="bze:COCCADRAFT_103646"/>
<dbReference type="OrthoDB" id="2823490at2759"/>
<feature type="region of interest" description="Disordered" evidence="1">
    <location>
        <begin position="260"/>
        <end position="280"/>
    </location>
</feature>
<dbReference type="STRING" id="930089.W6XZ07"/>
<dbReference type="Proteomes" id="UP000053841">
    <property type="component" value="Unassembled WGS sequence"/>
</dbReference>
<proteinExistence type="predicted"/>
<protein>
    <submittedName>
        <fullName evidence="2">Uncharacterized protein</fullName>
    </submittedName>
</protein>
<name>W6XZ07_COCC2</name>
<evidence type="ECO:0000256" key="1">
    <source>
        <dbReference type="SAM" id="MobiDB-lite"/>
    </source>
</evidence>
<dbReference type="EMBL" id="KI964696">
    <property type="protein sequence ID" value="EUC30550.1"/>
    <property type="molecule type" value="Genomic_DNA"/>
</dbReference>
<sequence>MQFLELPRELRDMIYTEMLMPTEPLPSGQDTQTAANWYLVRQAHQPSADSSRCFLSSRAMPSTCASVLASNRQIHQEMMQIAGKARQAGQLATRLDCLVQSNAHYFTWLAVPFVRPADGSARRIEEERGQSWTSKIMEGWSWMVSFFNAWMESDVKRGSSSTRLFSFTRSYADIERLWVDVRPVGSTISNGSGSAAAAAAATHGEMTSWAICAALKHMFDNGPDKMRSNRRIDCVDEVILNVVPRARTALGSQWGDESDGDTLVIADSSSSSPSDEAETERLRNELVDVWDKIWGATDGRDMRARLYRTLLERIKRVRICVDGVTFRTRGLAVELERGRAEMRRIQMR</sequence>
<dbReference type="eggNOG" id="ENOG502RIT3">
    <property type="taxonomic scope" value="Eukaryota"/>
</dbReference>
<keyword evidence="3" id="KW-1185">Reference proteome</keyword>
<dbReference type="HOGENOM" id="CLU_799219_0_0_1"/>
<reference evidence="2 3" key="1">
    <citation type="journal article" date="2013" name="PLoS Genet.">
        <title>Comparative genome structure, secondary metabolite, and effector coding capacity across Cochliobolus pathogens.</title>
        <authorList>
            <person name="Condon B.J."/>
            <person name="Leng Y."/>
            <person name="Wu D."/>
            <person name="Bushley K.E."/>
            <person name="Ohm R.A."/>
            <person name="Otillar R."/>
            <person name="Martin J."/>
            <person name="Schackwitz W."/>
            <person name="Grimwood J."/>
            <person name="MohdZainudin N."/>
            <person name="Xue C."/>
            <person name="Wang R."/>
            <person name="Manning V.A."/>
            <person name="Dhillon B."/>
            <person name="Tu Z.J."/>
            <person name="Steffenson B.J."/>
            <person name="Salamov A."/>
            <person name="Sun H."/>
            <person name="Lowry S."/>
            <person name="LaButti K."/>
            <person name="Han J."/>
            <person name="Copeland A."/>
            <person name="Lindquist E."/>
            <person name="Barry K."/>
            <person name="Schmutz J."/>
            <person name="Baker S.E."/>
            <person name="Ciuffetti L.M."/>
            <person name="Grigoriev I.V."/>
            <person name="Zhong S."/>
            <person name="Turgeon B.G."/>
        </authorList>
    </citation>
    <scope>NUCLEOTIDE SEQUENCE [LARGE SCALE GENOMIC DNA]</scope>
    <source>
        <strain evidence="2 3">26-R-13</strain>
    </source>
</reference>
<organism evidence="2 3">
    <name type="scientific">Cochliobolus carbonum (strain 26-R-13)</name>
    <name type="common">Maize leaf spot fungus</name>
    <name type="synonym">Bipolaris zeicola</name>
    <dbReference type="NCBI Taxonomy" id="930089"/>
    <lineage>
        <taxon>Eukaryota</taxon>
        <taxon>Fungi</taxon>
        <taxon>Dikarya</taxon>
        <taxon>Ascomycota</taxon>
        <taxon>Pezizomycotina</taxon>
        <taxon>Dothideomycetes</taxon>
        <taxon>Pleosporomycetidae</taxon>
        <taxon>Pleosporales</taxon>
        <taxon>Pleosporineae</taxon>
        <taxon>Pleosporaceae</taxon>
        <taxon>Bipolaris</taxon>
    </lineage>
</organism>
<dbReference type="RefSeq" id="XP_007715142.1">
    <property type="nucleotide sequence ID" value="XM_007716952.1"/>
</dbReference>